<reference evidence="13" key="2">
    <citation type="submission" date="2025-09" db="UniProtKB">
        <authorList>
            <consortium name="Ensembl"/>
        </authorList>
    </citation>
    <scope>IDENTIFICATION</scope>
</reference>
<evidence type="ECO:0000256" key="4">
    <source>
        <dbReference type="ARBA" id="ARBA00023254"/>
    </source>
</evidence>
<protein>
    <recommendedName>
        <fullName evidence="6">Mitochondrial cardiolipin hydrolase</fullName>
    </recommendedName>
    <alternativeName>
        <fullName evidence="8">Choline phosphatase 6</fullName>
    </alternativeName>
    <alternativeName>
        <fullName evidence="10">Mitochondrial phospholipase</fullName>
    </alternativeName>
    <alternativeName>
        <fullName evidence="9">Phosphatidylcholine-hydrolyzing phospholipase D6</fullName>
    </alternativeName>
    <alternativeName>
        <fullName evidence="7">Phospholipase D6</fullName>
    </alternativeName>
</protein>
<evidence type="ECO:0000256" key="2">
    <source>
        <dbReference type="ARBA" id="ARBA00022963"/>
    </source>
</evidence>
<dbReference type="Ensembl" id="ENSLLET00000034766.1">
    <property type="protein sequence ID" value="ENSLLEP00000033492.1"/>
    <property type="gene ID" value="ENSLLEG00000021204.1"/>
</dbReference>
<dbReference type="InterPro" id="IPR051406">
    <property type="entry name" value="PLD_domain"/>
</dbReference>
<dbReference type="Proteomes" id="UP000694569">
    <property type="component" value="Unplaced"/>
</dbReference>
<dbReference type="GeneTree" id="ENSGT00390000004368"/>
<accession>A0A8C5WF16</accession>
<dbReference type="PANTHER" id="PTHR43856:SF1">
    <property type="entry name" value="MITOCHONDRIAL CARDIOLIPIN HYDROLASE"/>
    <property type="match status" value="1"/>
</dbReference>
<evidence type="ECO:0000256" key="10">
    <source>
        <dbReference type="ARBA" id="ARBA00043167"/>
    </source>
</evidence>
<dbReference type="GO" id="GO:0034587">
    <property type="term" value="P:piRNA processing"/>
    <property type="evidence" value="ECO:0007669"/>
    <property type="project" value="TreeGrafter"/>
</dbReference>
<keyword evidence="14" id="KW-1185">Reference proteome</keyword>
<keyword evidence="1" id="KW-0378">Hydrolase</keyword>
<evidence type="ECO:0000256" key="1">
    <source>
        <dbReference type="ARBA" id="ARBA00022801"/>
    </source>
</evidence>
<proteinExistence type="inferred from homology"/>
<evidence type="ECO:0000313" key="13">
    <source>
        <dbReference type="Ensembl" id="ENSLLEP00000033492.1"/>
    </source>
</evidence>
<evidence type="ECO:0000313" key="14">
    <source>
        <dbReference type="Proteomes" id="UP000694569"/>
    </source>
</evidence>
<evidence type="ECO:0000256" key="5">
    <source>
        <dbReference type="ARBA" id="ARBA00038012"/>
    </source>
</evidence>
<evidence type="ECO:0000256" key="7">
    <source>
        <dbReference type="ARBA" id="ARBA00041680"/>
    </source>
</evidence>
<keyword evidence="2" id="KW-0442">Lipid degradation</keyword>
<reference evidence="13" key="1">
    <citation type="submission" date="2025-08" db="UniProtKB">
        <authorList>
            <consortium name="Ensembl"/>
        </authorList>
    </citation>
    <scope>IDENTIFICATION</scope>
</reference>
<dbReference type="AlphaFoldDB" id="A0A8C5WF16"/>
<feature type="domain" description="PLD phosphodiesterase" evidence="12">
    <location>
        <begin position="361"/>
        <end position="388"/>
    </location>
</feature>
<dbReference type="SMART" id="SM00155">
    <property type="entry name" value="PLDc"/>
    <property type="match status" value="1"/>
</dbReference>
<dbReference type="PROSITE" id="PS50035">
    <property type="entry name" value="PLD"/>
    <property type="match status" value="1"/>
</dbReference>
<keyword evidence="4" id="KW-0469">Meiosis</keyword>
<evidence type="ECO:0000256" key="6">
    <source>
        <dbReference type="ARBA" id="ARBA00040549"/>
    </source>
</evidence>
<sequence>MAPVRVLPLEFSCSSPGFTSGILWLQPGFNLRNSMAPVRVSPLEFSCSSPGFTSEILLFPSGFYLSNPWLQSMFFPPCLALVVPTLQSWFTSLCRFPRLQSVFSPLFTLCISLAPFRVFLAAVRVLPQVFPGSGIFPQPVFYLRISQAPVRLFPSGISWLQSVFSPPLAAAHGLPRVSRLRGSAPQIPALMASSSQCGVPWRWLGLCGLAVSLGLEALARYIRARGRGGPLCEVLFFPAPLTCPEPALSPGRSCLCPLSHEESTLSRLLRRLLEARSSLELCVFTVSSAPLAQAVLQLHQRGLRVRIITDSDYMAIPGNQIGALRKAESQTELNVNNLSFGADWRRRAAALLGIVVRHNHGPGYMHHKFAILDRTIVMTGSLNWTMQALHTNKENLLISSEGAFTTAYLEEFERLWEEYDPATYDFFPEQGQK</sequence>
<dbReference type="GO" id="GO:0051321">
    <property type="term" value="P:meiotic cell cycle"/>
    <property type="evidence" value="ECO:0007669"/>
    <property type="project" value="UniProtKB-KW"/>
</dbReference>
<evidence type="ECO:0000256" key="9">
    <source>
        <dbReference type="ARBA" id="ARBA00043135"/>
    </source>
</evidence>
<dbReference type="OrthoDB" id="5205528at2759"/>
<comment type="similarity">
    <text evidence="5">Belongs to the phospholipase D family. MitoPLD/Zucchini subfamily.</text>
</comment>
<dbReference type="GO" id="GO:0005739">
    <property type="term" value="C:mitochondrion"/>
    <property type="evidence" value="ECO:0007669"/>
    <property type="project" value="TreeGrafter"/>
</dbReference>
<dbReference type="InterPro" id="IPR025202">
    <property type="entry name" value="PLD-like_dom"/>
</dbReference>
<dbReference type="InterPro" id="IPR001736">
    <property type="entry name" value="PLipase_D/transphosphatidylase"/>
</dbReference>
<evidence type="ECO:0000256" key="8">
    <source>
        <dbReference type="ARBA" id="ARBA00042226"/>
    </source>
</evidence>
<dbReference type="CDD" id="cd09171">
    <property type="entry name" value="PLDc_vPLD6_like"/>
    <property type="match status" value="1"/>
</dbReference>
<comment type="catalytic activity">
    <reaction evidence="11">
        <text>a cardiolipin + H2O = a 1,2-diacyl-sn-glycero-3-phospho-(1'-sn-glycerol) + a 1,2-diacyl-sn-glycero-3-phosphate + H(+)</text>
        <dbReference type="Rhea" id="RHEA:44884"/>
        <dbReference type="ChEBI" id="CHEBI:15377"/>
        <dbReference type="ChEBI" id="CHEBI:15378"/>
        <dbReference type="ChEBI" id="CHEBI:58608"/>
        <dbReference type="ChEBI" id="CHEBI:62237"/>
        <dbReference type="ChEBI" id="CHEBI:64716"/>
    </reaction>
    <physiologicalReaction direction="left-to-right" evidence="11">
        <dbReference type="Rhea" id="RHEA:44885"/>
    </physiologicalReaction>
</comment>
<dbReference type="PANTHER" id="PTHR43856">
    <property type="entry name" value="CARDIOLIPIN HYDROLASE"/>
    <property type="match status" value="1"/>
</dbReference>
<organism evidence="13 14">
    <name type="scientific">Leptobrachium leishanense</name>
    <name type="common">Leishan spiny toad</name>
    <dbReference type="NCBI Taxonomy" id="445787"/>
    <lineage>
        <taxon>Eukaryota</taxon>
        <taxon>Metazoa</taxon>
        <taxon>Chordata</taxon>
        <taxon>Craniata</taxon>
        <taxon>Vertebrata</taxon>
        <taxon>Euteleostomi</taxon>
        <taxon>Amphibia</taxon>
        <taxon>Batrachia</taxon>
        <taxon>Anura</taxon>
        <taxon>Pelobatoidea</taxon>
        <taxon>Megophryidae</taxon>
        <taxon>Leptobrachium</taxon>
    </lineage>
</organism>
<name>A0A8C5WF16_9ANUR</name>
<dbReference type="GO" id="GO:0016042">
    <property type="term" value="P:lipid catabolic process"/>
    <property type="evidence" value="ECO:0007669"/>
    <property type="project" value="UniProtKB-KW"/>
</dbReference>
<evidence type="ECO:0000256" key="3">
    <source>
        <dbReference type="ARBA" id="ARBA00023098"/>
    </source>
</evidence>
<dbReference type="SUPFAM" id="SSF56024">
    <property type="entry name" value="Phospholipase D/nuclease"/>
    <property type="match status" value="1"/>
</dbReference>
<evidence type="ECO:0000256" key="11">
    <source>
        <dbReference type="ARBA" id="ARBA00048101"/>
    </source>
</evidence>
<gene>
    <name evidence="13" type="primary">PLD6</name>
</gene>
<dbReference type="Gene3D" id="3.30.870.10">
    <property type="entry name" value="Endonuclease Chain A"/>
    <property type="match status" value="1"/>
</dbReference>
<evidence type="ECO:0000259" key="12">
    <source>
        <dbReference type="PROSITE" id="PS50035"/>
    </source>
</evidence>
<dbReference type="GO" id="GO:0016891">
    <property type="term" value="F:RNA endonuclease activity producing 5'-phosphomonoesters, hydrolytic mechanism"/>
    <property type="evidence" value="ECO:0007669"/>
    <property type="project" value="TreeGrafter"/>
</dbReference>
<keyword evidence="3" id="KW-0443">Lipid metabolism</keyword>
<dbReference type="Pfam" id="PF13091">
    <property type="entry name" value="PLDc_2"/>
    <property type="match status" value="1"/>
</dbReference>